<reference evidence="2 3" key="1">
    <citation type="submission" date="2016-07" db="EMBL/GenBank/DDBJ databases">
        <title>Pervasive Adenine N6-methylation of Active Genes in Fungi.</title>
        <authorList>
            <consortium name="DOE Joint Genome Institute"/>
            <person name="Mondo S.J."/>
            <person name="Dannebaum R.O."/>
            <person name="Kuo R.C."/>
            <person name="Labutti K."/>
            <person name="Haridas S."/>
            <person name="Kuo A."/>
            <person name="Salamov A."/>
            <person name="Ahrendt S.R."/>
            <person name="Lipzen A."/>
            <person name="Sullivan W."/>
            <person name="Andreopoulos W.B."/>
            <person name="Clum A."/>
            <person name="Lindquist E."/>
            <person name="Daum C."/>
            <person name="Ramamoorthy G.K."/>
            <person name="Gryganskyi A."/>
            <person name="Culley D."/>
            <person name="Magnuson J.K."/>
            <person name="James T.Y."/>
            <person name="O'Malley M.A."/>
            <person name="Stajich J.E."/>
            <person name="Spatafora J.W."/>
            <person name="Visel A."/>
            <person name="Grigoriev I.V."/>
        </authorList>
    </citation>
    <scope>NUCLEOTIDE SEQUENCE [LARGE SCALE GENOMIC DNA]</scope>
    <source>
        <strain evidence="2 3">62-1032</strain>
    </source>
</reference>
<feature type="region of interest" description="Disordered" evidence="1">
    <location>
        <begin position="114"/>
        <end position="152"/>
    </location>
</feature>
<dbReference type="InParanoid" id="A0A1Y2FWG0"/>
<keyword evidence="3" id="KW-1185">Reference proteome</keyword>
<protein>
    <submittedName>
        <fullName evidence="2">Uncharacterized protein</fullName>
    </submittedName>
</protein>
<organism evidence="2 3">
    <name type="scientific">Leucosporidium creatinivorum</name>
    <dbReference type="NCBI Taxonomy" id="106004"/>
    <lineage>
        <taxon>Eukaryota</taxon>
        <taxon>Fungi</taxon>
        <taxon>Dikarya</taxon>
        <taxon>Basidiomycota</taxon>
        <taxon>Pucciniomycotina</taxon>
        <taxon>Microbotryomycetes</taxon>
        <taxon>Leucosporidiales</taxon>
        <taxon>Leucosporidium</taxon>
    </lineage>
</organism>
<feature type="region of interest" description="Disordered" evidence="1">
    <location>
        <begin position="32"/>
        <end position="102"/>
    </location>
</feature>
<evidence type="ECO:0000313" key="2">
    <source>
        <dbReference type="EMBL" id="ORY88382.1"/>
    </source>
</evidence>
<dbReference type="AlphaFoldDB" id="A0A1Y2FWG0"/>
<dbReference type="EMBL" id="MCGR01000010">
    <property type="protein sequence ID" value="ORY88382.1"/>
    <property type="molecule type" value="Genomic_DNA"/>
</dbReference>
<proteinExistence type="predicted"/>
<gene>
    <name evidence="2" type="ORF">BCR35DRAFT_301496</name>
</gene>
<feature type="compositionally biased region" description="Low complexity" evidence="1">
    <location>
        <begin position="42"/>
        <end position="62"/>
    </location>
</feature>
<feature type="compositionally biased region" description="Basic and acidic residues" evidence="1">
    <location>
        <begin position="132"/>
        <end position="152"/>
    </location>
</feature>
<feature type="compositionally biased region" description="Pro residues" evidence="1">
    <location>
        <begin position="69"/>
        <end position="78"/>
    </location>
</feature>
<comment type="caution">
    <text evidence="2">The sequence shown here is derived from an EMBL/GenBank/DDBJ whole genome shotgun (WGS) entry which is preliminary data.</text>
</comment>
<evidence type="ECO:0000313" key="3">
    <source>
        <dbReference type="Proteomes" id="UP000193467"/>
    </source>
</evidence>
<accession>A0A1Y2FWG0</accession>
<feature type="compositionally biased region" description="Low complexity" evidence="1">
    <location>
        <begin position="79"/>
        <end position="102"/>
    </location>
</feature>
<sequence>MSSSSDTRPRQLVISTPTARLRRLSKCGPPVVFELVQPAPSPSSSPSRQKKSSTSPSSSSSSKKYRNRPLPPLPPPQSPSLSLAERRASSSSTASTESALSEAMDDCLNTLKLLRTDAIPPAPSEGRGGRLGAERERDCRRREREEGSERRR</sequence>
<dbReference type="Proteomes" id="UP000193467">
    <property type="component" value="Unassembled WGS sequence"/>
</dbReference>
<name>A0A1Y2FWG0_9BASI</name>
<evidence type="ECO:0000256" key="1">
    <source>
        <dbReference type="SAM" id="MobiDB-lite"/>
    </source>
</evidence>